<dbReference type="Pfam" id="PF26061">
    <property type="entry name" value="DUF8021"/>
    <property type="match status" value="1"/>
</dbReference>
<keyword evidence="1" id="KW-0732">Signal</keyword>
<dbReference type="InterPro" id="IPR058334">
    <property type="entry name" value="DUF8021"/>
</dbReference>
<dbReference type="AlphaFoldDB" id="A0A2G3PRB4"/>
<organism evidence="3 4">
    <name type="scientific">Williamsia marianensis</name>
    <dbReference type="NCBI Taxonomy" id="85044"/>
    <lineage>
        <taxon>Bacteria</taxon>
        <taxon>Bacillati</taxon>
        <taxon>Actinomycetota</taxon>
        <taxon>Actinomycetes</taxon>
        <taxon>Mycobacteriales</taxon>
        <taxon>Nocardiaceae</taxon>
        <taxon>Williamsia</taxon>
    </lineage>
</organism>
<gene>
    <name evidence="3" type="ORF">CSW57_03355</name>
</gene>
<reference evidence="3 4" key="1">
    <citation type="submission" date="2017-10" db="EMBL/GenBank/DDBJ databases">
        <title>The draft genome sequence of Williamsia sp. BULT 1.1 isolated from the semi-arid grassland soils from South Africa.</title>
        <authorList>
            <person name="Kabwe M.H."/>
            <person name="Govender N."/>
            <person name="Mutseka Lunga P."/>
            <person name="Vikram S."/>
            <person name="Makhalanyane T.P."/>
        </authorList>
    </citation>
    <scope>NUCLEOTIDE SEQUENCE [LARGE SCALE GENOMIC DNA]</scope>
    <source>
        <strain evidence="3 4">BULT 1.1</strain>
    </source>
</reference>
<dbReference type="RefSeq" id="WP_099381431.1">
    <property type="nucleotide sequence ID" value="NZ_PEBD01000004.1"/>
</dbReference>
<evidence type="ECO:0000256" key="1">
    <source>
        <dbReference type="SAM" id="SignalP"/>
    </source>
</evidence>
<dbReference type="EMBL" id="PEBD01000004">
    <property type="protein sequence ID" value="PHV68291.1"/>
    <property type="molecule type" value="Genomic_DNA"/>
</dbReference>
<protein>
    <recommendedName>
        <fullName evidence="2">DUF8021 domain-containing protein</fullName>
    </recommendedName>
</protein>
<sequence length="156" mass="16256">MKSDVVRVLVCVAAVGAAVSTGVGAASAAPTETCTAADRVAGAQTYLDALVDPSYAYDVPLADNVVRFENGLQTGFSGDVMKAELALHLQYSGITSLDNEQWSGRGDSVRVIYDLAYGVGGLNVADATVDETFRFNADCLIQRIDATITIAPGDGF</sequence>
<dbReference type="Proteomes" id="UP000225108">
    <property type="component" value="Unassembled WGS sequence"/>
</dbReference>
<proteinExistence type="predicted"/>
<name>A0A2G3PRB4_WILMA</name>
<accession>A0A2G3PRB4</accession>
<evidence type="ECO:0000259" key="2">
    <source>
        <dbReference type="Pfam" id="PF26061"/>
    </source>
</evidence>
<feature type="chain" id="PRO_5013935418" description="DUF8021 domain-containing protein" evidence="1">
    <location>
        <begin position="29"/>
        <end position="156"/>
    </location>
</feature>
<evidence type="ECO:0000313" key="3">
    <source>
        <dbReference type="EMBL" id="PHV68291.1"/>
    </source>
</evidence>
<evidence type="ECO:0000313" key="4">
    <source>
        <dbReference type="Proteomes" id="UP000225108"/>
    </source>
</evidence>
<feature type="domain" description="DUF8021" evidence="2">
    <location>
        <begin position="35"/>
        <end position="147"/>
    </location>
</feature>
<feature type="signal peptide" evidence="1">
    <location>
        <begin position="1"/>
        <end position="28"/>
    </location>
</feature>
<comment type="caution">
    <text evidence="3">The sequence shown here is derived from an EMBL/GenBank/DDBJ whole genome shotgun (WGS) entry which is preliminary data.</text>
</comment>